<reference evidence="1" key="2">
    <citation type="journal article" date="2022" name="New Phytol.">
        <title>Evolutionary transition to the ectomycorrhizal habit in the genomes of a hyperdiverse lineage of mushroom-forming fungi.</title>
        <authorList>
            <person name="Looney B."/>
            <person name="Miyauchi S."/>
            <person name="Morin E."/>
            <person name="Drula E."/>
            <person name="Courty P.E."/>
            <person name="Kohler A."/>
            <person name="Kuo A."/>
            <person name="LaButti K."/>
            <person name="Pangilinan J."/>
            <person name="Lipzen A."/>
            <person name="Riley R."/>
            <person name="Andreopoulos W."/>
            <person name="He G."/>
            <person name="Johnson J."/>
            <person name="Nolan M."/>
            <person name="Tritt A."/>
            <person name="Barry K.W."/>
            <person name="Grigoriev I.V."/>
            <person name="Nagy L.G."/>
            <person name="Hibbett D."/>
            <person name="Henrissat B."/>
            <person name="Matheny P.B."/>
            <person name="Labbe J."/>
            <person name="Martin F.M."/>
        </authorList>
    </citation>
    <scope>NUCLEOTIDE SEQUENCE</scope>
    <source>
        <strain evidence="1">HHB10654</strain>
    </source>
</reference>
<comment type="caution">
    <text evidence="1">The sequence shown here is derived from an EMBL/GenBank/DDBJ whole genome shotgun (WGS) entry which is preliminary data.</text>
</comment>
<evidence type="ECO:0000313" key="2">
    <source>
        <dbReference type="Proteomes" id="UP000814140"/>
    </source>
</evidence>
<reference evidence="1" key="1">
    <citation type="submission" date="2021-03" db="EMBL/GenBank/DDBJ databases">
        <authorList>
            <consortium name="DOE Joint Genome Institute"/>
            <person name="Ahrendt S."/>
            <person name="Looney B.P."/>
            <person name="Miyauchi S."/>
            <person name="Morin E."/>
            <person name="Drula E."/>
            <person name="Courty P.E."/>
            <person name="Chicoki N."/>
            <person name="Fauchery L."/>
            <person name="Kohler A."/>
            <person name="Kuo A."/>
            <person name="Labutti K."/>
            <person name="Pangilinan J."/>
            <person name="Lipzen A."/>
            <person name="Riley R."/>
            <person name="Andreopoulos W."/>
            <person name="He G."/>
            <person name="Johnson J."/>
            <person name="Barry K.W."/>
            <person name="Grigoriev I.V."/>
            <person name="Nagy L."/>
            <person name="Hibbett D."/>
            <person name="Henrissat B."/>
            <person name="Matheny P.B."/>
            <person name="Labbe J."/>
            <person name="Martin F."/>
        </authorList>
    </citation>
    <scope>NUCLEOTIDE SEQUENCE</scope>
    <source>
        <strain evidence="1">HHB10654</strain>
    </source>
</reference>
<accession>A0ACB8T3A0</accession>
<keyword evidence="2" id="KW-1185">Reference proteome</keyword>
<dbReference type="EMBL" id="MU277205">
    <property type="protein sequence ID" value="KAI0062947.1"/>
    <property type="molecule type" value="Genomic_DNA"/>
</dbReference>
<evidence type="ECO:0000313" key="1">
    <source>
        <dbReference type="EMBL" id="KAI0062947.1"/>
    </source>
</evidence>
<organism evidence="1 2">
    <name type="scientific">Artomyces pyxidatus</name>
    <dbReference type="NCBI Taxonomy" id="48021"/>
    <lineage>
        <taxon>Eukaryota</taxon>
        <taxon>Fungi</taxon>
        <taxon>Dikarya</taxon>
        <taxon>Basidiomycota</taxon>
        <taxon>Agaricomycotina</taxon>
        <taxon>Agaricomycetes</taxon>
        <taxon>Russulales</taxon>
        <taxon>Auriscalpiaceae</taxon>
        <taxon>Artomyces</taxon>
    </lineage>
</organism>
<protein>
    <submittedName>
        <fullName evidence="1">Uncharacterized protein</fullName>
    </submittedName>
</protein>
<sequence>MGTHLAIKWTTSANFSDHKRSPPPPNRPPRAIMQRNLSSRSPSPDDSDIDTTQPLMTTRRAAAPLTSNIRPATARIAGADTQPPHLPPSPQSPQSALPGLPDPQQGHYAYTGYGTQHAGYGAQAYPASGQHATHAQYAAGHPQYATQPQYPAYAQHAQHAHGQYAQYQQTLQPQQQAQYQQQTYQQQAHYQQQGQYHQHAQHQAQYQYQYPPQQQAGMYAGHATAYQGYTGRYDHAVLNQTGQGATGSSVYPPHGSTPATHNAAASSSQMTGGSMGAQGPGPTEDPNEQDWYRDRYEQERRGGRRQD</sequence>
<name>A0ACB8T3A0_9AGAM</name>
<gene>
    <name evidence="1" type="ORF">BV25DRAFT_487703</name>
</gene>
<proteinExistence type="predicted"/>
<dbReference type="Proteomes" id="UP000814140">
    <property type="component" value="Unassembled WGS sequence"/>
</dbReference>